<keyword evidence="2" id="KW-1185">Reference proteome</keyword>
<dbReference type="Proteomes" id="UP001497497">
    <property type="component" value="Unassembled WGS sequence"/>
</dbReference>
<proteinExistence type="predicted"/>
<reference evidence="1 2" key="1">
    <citation type="submission" date="2024-04" db="EMBL/GenBank/DDBJ databases">
        <authorList>
            <consortium name="Genoscope - CEA"/>
            <person name="William W."/>
        </authorList>
    </citation>
    <scope>NUCLEOTIDE SEQUENCE [LARGE SCALE GENOMIC DNA]</scope>
</reference>
<organism evidence="1 2">
    <name type="scientific">Lymnaea stagnalis</name>
    <name type="common">Great pond snail</name>
    <name type="synonym">Helix stagnalis</name>
    <dbReference type="NCBI Taxonomy" id="6523"/>
    <lineage>
        <taxon>Eukaryota</taxon>
        <taxon>Metazoa</taxon>
        <taxon>Spiralia</taxon>
        <taxon>Lophotrochozoa</taxon>
        <taxon>Mollusca</taxon>
        <taxon>Gastropoda</taxon>
        <taxon>Heterobranchia</taxon>
        <taxon>Euthyneura</taxon>
        <taxon>Panpulmonata</taxon>
        <taxon>Hygrophila</taxon>
        <taxon>Lymnaeoidea</taxon>
        <taxon>Lymnaeidae</taxon>
        <taxon>Lymnaea</taxon>
    </lineage>
</organism>
<dbReference type="EMBL" id="CAXITT010000660">
    <property type="protein sequence ID" value="CAL1544928.1"/>
    <property type="molecule type" value="Genomic_DNA"/>
</dbReference>
<accession>A0AAV2IIV8</accession>
<name>A0AAV2IIV8_LYMST</name>
<sequence>DSSYSQLCFSTRQCLIYHSSKAREDYENTLKQLWNTPSNPNPVIPCLCVRTGLDLYLRVKNFHQDQKSLCLLLIFL</sequence>
<comment type="caution">
    <text evidence="1">The sequence shown here is derived from an EMBL/GenBank/DDBJ whole genome shotgun (WGS) entry which is preliminary data.</text>
</comment>
<evidence type="ECO:0000313" key="1">
    <source>
        <dbReference type="EMBL" id="CAL1544928.1"/>
    </source>
</evidence>
<protein>
    <submittedName>
        <fullName evidence="1">Uncharacterized protein</fullName>
    </submittedName>
</protein>
<feature type="non-terminal residue" evidence="1">
    <location>
        <position position="1"/>
    </location>
</feature>
<evidence type="ECO:0000313" key="2">
    <source>
        <dbReference type="Proteomes" id="UP001497497"/>
    </source>
</evidence>
<gene>
    <name evidence="1" type="ORF">GSLYS_00018411001</name>
</gene>
<dbReference type="AlphaFoldDB" id="A0AAV2IIV8"/>